<dbReference type="HOGENOM" id="CLU_3331468_0_0_10"/>
<keyword evidence="2" id="KW-1185">Reference proteome</keyword>
<accession>F8N9T5</accession>
<reference evidence="2" key="1">
    <citation type="journal article" date="2011" name="Stand. Genomic Sci.">
        <title>Non-contiguous finished genome sequence of the opportunistic oral pathogen Prevotella multisaccharivorax type strain (PPPA20).</title>
        <authorList>
            <person name="Pati A."/>
            <person name="Gronow S."/>
            <person name="Lu M."/>
            <person name="Lapidus A."/>
            <person name="Nolan M."/>
            <person name="Lucas S."/>
            <person name="Hammon N."/>
            <person name="Deshpande S."/>
            <person name="Cheng J.F."/>
            <person name="Tapia R."/>
            <person name="Han C."/>
            <person name="Goodwin L."/>
            <person name="Pitluck S."/>
            <person name="Liolios K."/>
            <person name="Pagani I."/>
            <person name="Mavromatis K."/>
            <person name="Mikhailova N."/>
            <person name="Huntemann M."/>
            <person name="Chen A."/>
            <person name="Palaniappan K."/>
            <person name="Land M."/>
            <person name="Hauser L."/>
            <person name="Detter J.C."/>
            <person name="Brambilla E.M."/>
            <person name="Rohde M."/>
            <person name="Goker M."/>
            <person name="Woyke T."/>
            <person name="Bristow J."/>
            <person name="Eisen J.A."/>
            <person name="Markowitz V."/>
            <person name="Hugenholtz P."/>
            <person name="Kyrpides N.C."/>
            <person name="Klenk H.P."/>
            <person name="Ivanova N."/>
        </authorList>
    </citation>
    <scope>NUCLEOTIDE SEQUENCE [LARGE SCALE GENOMIC DNA]</scope>
    <source>
        <strain evidence="2">DSM 17128</strain>
    </source>
</reference>
<evidence type="ECO:0000313" key="2">
    <source>
        <dbReference type="Proteomes" id="UP000002772"/>
    </source>
</evidence>
<dbReference type="STRING" id="688246.Premu_1298"/>
<organism evidence="1 2">
    <name type="scientific">Hallella multisaccharivorax DSM 17128</name>
    <dbReference type="NCBI Taxonomy" id="688246"/>
    <lineage>
        <taxon>Bacteria</taxon>
        <taxon>Pseudomonadati</taxon>
        <taxon>Bacteroidota</taxon>
        <taxon>Bacteroidia</taxon>
        <taxon>Bacteroidales</taxon>
        <taxon>Prevotellaceae</taxon>
        <taxon>Hallella</taxon>
    </lineage>
</organism>
<proteinExistence type="predicted"/>
<dbReference type="AlphaFoldDB" id="F8N9T5"/>
<dbReference type="Proteomes" id="UP000002772">
    <property type="component" value="Unassembled WGS sequence"/>
</dbReference>
<evidence type="ECO:0000313" key="1">
    <source>
        <dbReference type="EMBL" id="EGN56727.1"/>
    </source>
</evidence>
<protein>
    <submittedName>
        <fullName evidence="1">Uncharacterized protein</fullName>
    </submittedName>
</protein>
<name>F8N9T5_9BACT</name>
<gene>
    <name evidence="1" type="ORF">Premu_1298</name>
</gene>
<sequence length="38" mass="4275">MPLINYYIRLKGGRMVALKSLNAVSVSPLHCKRIAFTL</sequence>
<dbReference type="EMBL" id="GL945017">
    <property type="protein sequence ID" value="EGN56727.1"/>
    <property type="molecule type" value="Genomic_DNA"/>
</dbReference>